<dbReference type="AlphaFoldDB" id="A0A8J9VN21"/>
<organism evidence="2 3">
    <name type="scientific">Brenthis ino</name>
    <name type="common">lesser marbled fritillary</name>
    <dbReference type="NCBI Taxonomy" id="405034"/>
    <lineage>
        <taxon>Eukaryota</taxon>
        <taxon>Metazoa</taxon>
        <taxon>Ecdysozoa</taxon>
        <taxon>Arthropoda</taxon>
        <taxon>Hexapoda</taxon>
        <taxon>Insecta</taxon>
        <taxon>Pterygota</taxon>
        <taxon>Neoptera</taxon>
        <taxon>Endopterygota</taxon>
        <taxon>Lepidoptera</taxon>
        <taxon>Glossata</taxon>
        <taxon>Ditrysia</taxon>
        <taxon>Papilionoidea</taxon>
        <taxon>Nymphalidae</taxon>
        <taxon>Heliconiinae</taxon>
        <taxon>Argynnini</taxon>
        <taxon>Brenthis</taxon>
    </lineage>
</organism>
<feature type="compositionally biased region" description="Basic and acidic residues" evidence="1">
    <location>
        <begin position="23"/>
        <end position="38"/>
    </location>
</feature>
<protein>
    <submittedName>
        <fullName evidence="2">Uncharacterized protein</fullName>
    </submittedName>
</protein>
<feature type="region of interest" description="Disordered" evidence="1">
    <location>
        <begin position="19"/>
        <end position="44"/>
    </location>
</feature>
<sequence length="80" mass="9396">MKPIFCVEHTNIHHNNTIPIQSEHTRPKENIDREEKPLTRPPDLIPFLAFGRRREVLKQSLNGTRAATAETHYLIQRMQI</sequence>
<accession>A0A8J9VN21</accession>
<feature type="non-terminal residue" evidence="2">
    <location>
        <position position="80"/>
    </location>
</feature>
<name>A0A8J9VN21_9NEOP</name>
<keyword evidence="3" id="KW-1185">Reference proteome</keyword>
<evidence type="ECO:0000256" key="1">
    <source>
        <dbReference type="SAM" id="MobiDB-lite"/>
    </source>
</evidence>
<dbReference type="EMBL" id="OV170225">
    <property type="protein sequence ID" value="CAH0725408.1"/>
    <property type="molecule type" value="Genomic_DNA"/>
</dbReference>
<dbReference type="Proteomes" id="UP000838878">
    <property type="component" value="Chromosome 5"/>
</dbReference>
<gene>
    <name evidence="2" type="ORF">BINO364_LOCUS10995</name>
</gene>
<evidence type="ECO:0000313" key="3">
    <source>
        <dbReference type="Proteomes" id="UP000838878"/>
    </source>
</evidence>
<evidence type="ECO:0000313" key="2">
    <source>
        <dbReference type="EMBL" id="CAH0725408.1"/>
    </source>
</evidence>
<proteinExistence type="predicted"/>
<reference evidence="2" key="1">
    <citation type="submission" date="2021-12" db="EMBL/GenBank/DDBJ databases">
        <authorList>
            <person name="Martin H S."/>
        </authorList>
    </citation>
    <scope>NUCLEOTIDE SEQUENCE</scope>
</reference>